<feature type="transmembrane region" description="Helical" evidence="1">
    <location>
        <begin position="44"/>
        <end position="62"/>
    </location>
</feature>
<evidence type="ECO:0000256" key="1">
    <source>
        <dbReference type="SAM" id="Phobius"/>
    </source>
</evidence>
<feature type="transmembrane region" description="Helical" evidence="1">
    <location>
        <begin position="20"/>
        <end position="38"/>
    </location>
</feature>
<reference evidence="2" key="1">
    <citation type="submission" date="2018-06" db="EMBL/GenBank/DDBJ databases">
        <authorList>
            <person name="Zhirakovskaya E."/>
        </authorList>
    </citation>
    <scope>NUCLEOTIDE SEQUENCE</scope>
</reference>
<organism evidence="2">
    <name type="scientific">hydrothermal vent metagenome</name>
    <dbReference type="NCBI Taxonomy" id="652676"/>
    <lineage>
        <taxon>unclassified sequences</taxon>
        <taxon>metagenomes</taxon>
        <taxon>ecological metagenomes</taxon>
    </lineage>
</organism>
<dbReference type="EMBL" id="UOFZ01000103">
    <property type="protein sequence ID" value="VAX13154.1"/>
    <property type="molecule type" value="Genomic_DNA"/>
</dbReference>
<keyword evidence="1" id="KW-0812">Transmembrane</keyword>
<sequence length="167" mass="19008">MQFEISENEKKQARHPHEIFLINLITNHILVFIALLGMARTYPLLMLITPSISLCLLLYILFRARRSLTRDPWFVKCHWQIGARRSRLFIAMLATMGLIMLAIVLISGGELKPHHYAFAGVGALPTILTTLALIIMESEAMHQARLGIVPDRIIQQFPNPDAIRVEE</sequence>
<name>A0A3B1BMV1_9ZZZZ</name>
<feature type="transmembrane region" description="Helical" evidence="1">
    <location>
        <begin position="115"/>
        <end position="136"/>
    </location>
</feature>
<dbReference type="AlphaFoldDB" id="A0A3B1BMV1"/>
<protein>
    <submittedName>
        <fullName evidence="2">Uncharacterized protein</fullName>
    </submittedName>
</protein>
<proteinExistence type="predicted"/>
<feature type="transmembrane region" description="Helical" evidence="1">
    <location>
        <begin position="88"/>
        <end position="109"/>
    </location>
</feature>
<evidence type="ECO:0000313" key="2">
    <source>
        <dbReference type="EMBL" id="VAX13154.1"/>
    </source>
</evidence>
<keyword evidence="1" id="KW-1133">Transmembrane helix</keyword>
<keyword evidence="1" id="KW-0472">Membrane</keyword>
<gene>
    <name evidence="2" type="ORF">MNBD_GAMMA24-2555</name>
</gene>
<accession>A0A3B1BMV1</accession>